<sequence>MAEQDSSTQSRSTSTLSSTMAATVIPPALKFLMTNLKSIVHTHLTIDNYPIWRLQIYQAFTANGFDGYITGSLPCPADTNDADYKLWRLVDQNLVSALFSTISASVLPYILHLKTSNEIWTALELRLQPAN</sequence>
<name>A0A8T3B753_DENNO</name>
<accession>A0A8T3B753</accession>
<evidence type="ECO:0008006" key="3">
    <source>
        <dbReference type="Google" id="ProtNLM"/>
    </source>
</evidence>
<dbReference type="OrthoDB" id="693186at2759"/>
<comment type="caution">
    <text evidence="1">The sequence shown here is derived from an EMBL/GenBank/DDBJ whole genome shotgun (WGS) entry which is preliminary data.</text>
</comment>
<reference evidence="1" key="1">
    <citation type="journal article" date="2022" name="Front. Genet.">
        <title>Chromosome-Scale Assembly of the Dendrobium nobile Genome Provides Insights Into the Molecular Mechanism of the Biosynthesis of the Medicinal Active Ingredient of Dendrobium.</title>
        <authorList>
            <person name="Xu Q."/>
            <person name="Niu S.-C."/>
            <person name="Li K.-L."/>
            <person name="Zheng P.-J."/>
            <person name="Zhang X.-J."/>
            <person name="Jia Y."/>
            <person name="Liu Y."/>
            <person name="Niu Y.-X."/>
            <person name="Yu L.-H."/>
            <person name="Chen D.-F."/>
            <person name="Zhang G.-Q."/>
        </authorList>
    </citation>
    <scope>NUCLEOTIDE SEQUENCE</scope>
    <source>
        <tissue evidence="1">Leaf</tissue>
    </source>
</reference>
<organism evidence="1 2">
    <name type="scientific">Dendrobium nobile</name>
    <name type="common">Orchid</name>
    <dbReference type="NCBI Taxonomy" id="94219"/>
    <lineage>
        <taxon>Eukaryota</taxon>
        <taxon>Viridiplantae</taxon>
        <taxon>Streptophyta</taxon>
        <taxon>Embryophyta</taxon>
        <taxon>Tracheophyta</taxon>
        <taxon>Spermatophyta</taxon>
        <taxon>Magnoliopsida</taxon>
        <taxon>Liliopsida</taxon>
        <taxon>Asparagales</taxon>
        <taxon>Orchidaceae</taxon>
        <taxon>Epidendroideae</taxon>
        <taxon>Malaxideae</taxon>
        <taxon>Dendrobiinae</taxon>
        <taxon>Dendrobium</taxon>
    </lineage>
</organism>
<dbReference type="EMBL" id="JAGYWB010000011">
    <property type="protein sequence ID" value="KAI0504599.1"/>
    <property type="molecule type" value="Genomic_DNA"/>
</dbReference>
<dbReference type="PANTHER" id="PTHR47481:SF31">
    <property type="entry name" value="OS01G0873500 PROTEIN"/>
    <property type="match status" value="1"/>
</dbReference>
<evidence type="ECO:0000313" key="1">
    <source>
        <dbReference type="EMBL" id="KAI0504599.1"/>
    </source>
</evidence>
<dbReference type="AlphaFoldDB" id="A0A8T3B753"/>
<proteinExistence type="predicted"/>
<protein>
    <recommendedName>
        <fullName evidence="3">Retrotransposon Copia-like N-terminal domain-containing protein</fullName>
    </recommendedName>
</protein>
<gene>
    <name evidence="1" type="ORF">KFK09_015551</name>
</gene>
<keyword evidence="2" id="KW-1185">Reference proteome</keyword>
<dbReference type="Proteomes" id="UP000829196">
    <property type="component" value="Unassembled WGS sequence"/>
</dbReference>
<evidence type="ECO:0000313" key="2">
    <source>
        <dbReference type="Proteomes" id="UP000829196"/>
    </source>
</evidence>
<dbReference type="PANTHER" id="PTHR47481">
    <property type="match status" value="1"/>
</dbReference>